<comment type="caution">
    <text evidence="2">The sequence shown here is derived from an EMBL/GenBank/DDBJ whole genome shotgun (WGS) entry which is preliminary data.</text>
</comment>
<dbReference type="Pfam" id="PF07099">
    <property type="entry name" value="DUF1361"/>
    <property type="match status" value="1"/>
</dbReference>
<reference evidence="3" key="1">
    <citation type="submission" date="2018-04" db="EMBL/GenBank/DDBJ databases">
        <authorList>
            <person name="Cornet L."/>
        </authorList>
    </citation>
    <scope>NUCLEOTIDE SEQUENCE [LARGE SCALE GENOMIC DNA]</scope>
</reference>
<reference evidence="2 3" key="2">
    <citation type="submission" date="2018-06" db="EMBL/GenBank/DDBJ databases">
        <title>Metagenomic assembly of (sub)arctic Cyanobacteria and their associated microbiome from non-axenic cultures.</title>
        <authorList>
            <person name="Baurain D."/>
        </authorList>
    </citation>
    <scope>NUCLEOTIDE SEQUENCE [LARGE SCALE GENOMIC DNA]</scope>
    <source>
        <strain evidence="2">ULC041bin1</strain>
    </source>
</reference>
<sequence>MRSLLLDIARAFNNVYSGWIWWNLFLAFVPLLLSFSLFRPAVISRRWLRPAWGLVTAIGIVGLWPRMPRVVQGWLNIMGDGGTVTQLRLLWLATLLAVTAGLSWLVLKQQRATPGWLWWVGVAVFLAFLPNAPYVLTDIIHLIRGTSSGQIPVGVVALVFIPIHATAILLGFQAYVVSILNLAIYLNHQGARALILPTELTIHALCAVGIYLGRFLRFNSWDLVVDPTGVVADTLNLLTSRRPAAVMVVTFVILASLYWIFKQITLGLKLRLRYARQGLDALD</sequence>
<protein>
    <submittedName>
        <fullName evidence="2">DUF1361 domain-containing protein</fullName>
    </submittedName>
</protein>
<organism evidence="2 3">
    <name type="scientific">Shackletoniella antarctica</name>
    <dbReference type="NCBI Taxonomy" id="268115"/>
    <lineage>
        <taxon>Bacteria</taxon>
        <taxon>Bacillati</taxon>
        <taxon>Cyanobacteriota</taxon>
        <taxon>Cyanophyceae</taxon>
        <taxon>Oculatellales</taxon>
        <taxon>Oculatellaceae</taxon>
        <taxon>Shackletoniella</taxon>
    </lineage>
</organism>
<feature type="transmembrane region" description="Helical" evidence="1">
    <location>
        <begin position="20"/>
        <end position="38"/>
    </location>
</feature>
<dbReference type="AlphaFoldDB" id="A0A2W4WDS4"/>
<gene>
    <name evidence="2" type="ORF">DCF17_06635</name>
</gene>
<evidence type="ECO:0000313" key="3">
    <source>
        <dbReference type="Proteomes" id="UP000249081"/>
    </source>
</evidence>
<proteinExistence type="predicted"/>
<accession>A0A2W4WDS4</accession>
<feature type="transmembrane region" description="Helical" evidence="1">
    <location>
        <begin position="116"/>
        <end position="136"/>
    </location>
</feature>
<feature type="transmembrane region" description="Helical" evidence="1">
    <location>
        <begin position="156"/>
        <end position="186"/>
    </location>
</feature>
<evidence type="ECO:0000256" key="1">
    <source>
        <dbReference type="SAM" id="Phobius"/>
    </source>
</evidence>
<name>A0A2W4WDS4_9CYAN</name>
<feature type="transmembrane region" description="Helical" evidence="1">
    <location>
        <begin position="50"/>
        <end position="67"/>
    </location>
</feature>
<dbReference type="EMBL" id="QBMN01000033">
    <property type="protein sequence ID" value="PZO43046.1"/>
    <property type="molecule type" value="Genomic_DNA"/>
</dbReference>
<feature type="transmembrane region" description="Helical" evidence="1">
    <location>
        <begin position="193"/>
        <end position="213"/>
    </location>
</feature>
<evidence type="ECO:0000313" key="2">
    <source>
        <dbReference type="EMBL" id="PZO43046.1"/>
    </source>
</evidence>
<keyword evidence="1" id="KW-0472">Membrane</keyword>
<keyword evidence="1" id="KW-1133">Transmembrane helix</keyword>
<dbReference type="InterPro" id="IPR009793">
    <property type="entry name" value="DUF1361"/>
</dbReference>
<feature type="transmembrane region" description="Helical" evidence="1">
    <location>
        <begin position="244"/>
        <end position="261"/>
    </location>
</feature>
<dbReference type="Proteomes" id="UP000249081">
    <property type="component" value="Unassembled WGS sequence"/>
</dbReference>
<feature type="transmembrane region" description="Helical" evidence="1">
    <location>
        <begin position="87"/>
        <end position="107"/>
    </location>
</feature>
<keyword evidence="1" id="KW-0812">Transmembrane</keyword>